<dbReference type="KEGG" id="spu:105438525"/>
<dbReference type="OrthoDB" id="2985014at2759"/>
<dbReference type="RefSeq" id="XP_030843286.1">
    <property type="nucleotide sequence ID" value="XM_030987426.1"/>
</dbReference>
<evidence type="ECO:0000256" key="5">
    <source>
        <dbReference type="SAM" id="Phobius"/>
    </source>
</evidence>
<evidence type="ECO:0000313" key="7">
    <source>
        <dbReference type="EnsemblMetazoa" id="XP_030843286"/>
    </source>
</evidence>
<dbReference type="PANTHER" id="PTHR11662">
    <property type="entry name" value="SOLUTE CARRIER FAMILY 17"/>
    <property type="match status" value="1"/>
</dbReference>
<evidence type="ECO:0000256" key="2">
    <source>
        <dbReference type="ARBA" id="ARBA00022692"/>
    </source>
</evidence>
<dbReference type="PROSITE" id="PS50850">
    <property type="entry name" value="MFS"/>
    <property type="match status" value="1"/>
</dbReference>
<reference evidence="8" key="1">
    <citation type="submission" date="2015-02" db="EMBL/GenBank/DDBJ databases">
        <title>Genome sequencing for Strongylocentrotus purpuratus.</title>
        <authorList>
            <person name="Murali S."/>
            <person name="Liu Y."/>
            <person name="Vee V."/>
            <person name="English A."/>
            <person name="Wang M."/>
            <person name="Skinner E."/>
            <person name="Han Y."/>
            <person name="Muzny D.M."/>
            <person name="Worley K.C."/>
            <person name="Gibbs R.A."/>
        </authorList>
    </citation>
    <scope>NUCLEOTIDE SEQUENCE</scope>
</reference>
<feature type="transmembrane region" description="Helical" evidence="5">
    <location>
        <begin position="212"/>
        <end position="233"/>
    </location>
</feature>
<evidence type="ECO:0000256" key="1">
    <source>
        <dbReference type="ARBA" id="ARBA00004141"/>
    </source>
</evidence>
<protein>
    <recommendedName>
        <fullName evidence="6">Major facilitator superfamily (MFS) profile domain-containing protein</fullName>
    </recommendedName>
</protein>
<organism evidence="7 8">
    <name type="scientific">Strongylocentrotus purpuratus</name>
    <name type="common">Purple sea urchin</name>
    <dbReference type="NCBI Taxonomy" id="7668"/>
    <lineage>
        <taxon>Eukaryota</taxon>
        <taxon>Metazoa</taxon>
        <taxon>Echinodermata</taxon>
        <taxon>Eleutherozoa</taxon>
        <taxon>Echinozoa</taxon>
        <taxon>Echinoidea</taxon>
        <taxon>Euechinoidea</taxon>
        <taxon>Echinacea</taxon>
        <taxon>Camarodonta</taxon>
        <taxon>Echinidea</taxon>
        <taxon>Strongylocentrotidae</taxon>
        <taxon>Strongylocentrotus</taxon>
    </lineage>
</organism>
<dbReference type="AlphaFoldDB" id="A0A7M7NYF8"/>
<feature type="transmembrane region" description="Helical" evidence="5">
    <location>
        <begin position="129"/>
        <end position="147"/>
    </location>
</feature>
<dbReference type="InterPro" id="IPR011701">
    <property type="entry name" value="MFS"/>
</dbReference>
<dbReference type="Gene3D" id="1.20.1250.20">
    <property type="entry name" value="MFS general substrate transporter like domains"/>
    <property type="match status" value="2"/>
</dbReference>
<dbReference type="SUPFAM" id="SSF103473">
    <property type="entry name" value="MFS general substrate transporter"/>
    <property type="match status" value="1"/>
</dbReference>
<dbReference type="GO" id="GO:0022857">
    <property type="term" value="F:transmembrane transporter activity"/>
    <property type="evidence" value="ECO:0000318"/>
    <property type="project" value="GO_Central"/>
</dbReference>
<dbReference type="InParanoid" id="A0A7M7NYF8"/>
<evidence type="ECO:0000259" key="6">
    <source>
        <dbReference type="PROSITE" id="PS50850"/>
    </source>
</evidence>
<dbReference type="PANTHER" id="PTHR11662:SF399">
    <property type="entry name" value="FI19708P1-RELATED"/>
    <property type="match status" value="1"/>
</dbReference>
<dbReference type="InterPro" id="IPR036259">
    <property type="entry name" value="MFS_trans_sf"/>
</dbReference>
<dbReference type="InterPro" id="IPR050382">
    <property type="entry name" value="MFS_Na/Anion_cotransporter"/>
</dbReference>
<keyword evidence="3 5" id="KW-1133">Transmembrane helix</keyword>
<dbReference type="OMA" id="FFWITFG"/>
<dbReference type="GeneID" id="105438525"/>
<evidence type="ECO:0000313" key="8">
    <source>
        <dbReference type="Proteomes" id="UP000007110"/>
    </source>
</evidence>
<feature type="transmembrane region" description="Helical" evidence="5">
    <location>
        <begin position="102"/>
        <end position="122"/>
    </location>
</feature>
<dbReference type="GO" id="GO:0016324">
    <property type="term" value="C:apical plasma membrane"/>
    <property type="evidence" value="ECO:0000318"/>
    <property type="project" value="GO_Central"/>
</dbReference>
<reference evidence="7" key="2">
    <citation type="submission" date="2021-01" db="UniProtKB">
        <authorList>
            <consortium name="EnsemblMetazoa"/>
        </authorList>
    </citation>
    <scope>IDENTIFICATION</scope>
</reference>
<name>A0A7M7NYF8_STRPU</name>
<feature type="transmembrane region" description="Helical" evidence="5">
    <location>
        <begin position="305"/>
        <end position="324"/>
    </location>
</feature>
<dbReference type="Proteomes" id="UP000007110">
    <property type="component" value="Unassembled WGS sequence"/>
</dbReference>
<dbReference type="FunFam" id="1.20.1250.20:FF:001135">
    <property type="entry name" value="Ascorbate transporter chloroplastic"/>
    <property type="match status" value="1"/>
</dbReference>
<comment type="subcellular location">
    <subcellularLocation>
        <location evidence="1">Membrane</location>
        <topology evidence="1">Multi-pass membrane protein</topology>
    </subcellularLocation>
</comment>
<dbReference type="FunFam" id="1.20.1250.20:FF:000058">
    <property type="entry name" value="ascorbate transporter, chloroplastic isoform X1"/>
    <property type="match status" value="1"/>
</dbReference>
<proteinExistence type="predicted"/>
<feature type="transmembrane region" description="Helical" evidence="5">
    <location>
        <begin position="272"/>
        <end position="293"/>
    </location>
</feature>
<evidence type="ECO:0000256" key="3">
    <source>
        <dbReference type="ARBA" id="ARBA00022989"/>
    </source>
</evidence>
<feature type="transmembrane region" description="Helical" evidence="5">
    <location>
        <begin position="399"/>
        <end position="418"/>
    </location>
</feature>
<feature type="transmembrane region" description="Helical" evidence="5">
    <location>
        <begin position="330"/>
        <end position="352"/>
    </location>
</feature>
<dbReference type="EnsemblMetazoa" id="XM_030987426">
    <property type="protein sequence ID" value="XP_030843286"/>
    <property type="gene ID" value="LOC105438525"/>
</dbReference>
<evidence type="ECO:0000256" key="4">
    <source>
        <dbReference type="ARBA" id="ARBA00023136"/>
    </source>
</evidence>
<dbReference type="InterPro" id="IPR020846">
    <property type="entry name" value="MFS_dom"/>
</dbReference>
<keyword evidence="4 5" id="KW-0472">Membrane</keyword>
<accession>A0A7M7NYF8</accession>
<keyword evidence="2 5" id="KW-0812">Transmembrane</keyword>
<feature type="domain" description="Major facilitator superfamily (MFS) profile" evidence="6">
    <location>
        <begin position="211"/>
        <end position="442"/>
    </location>
</feature>
<sequence length="442" mass="47939">MVSGLDDVSTVTTDILHMEYSGKEESEPLLKKIPRPANTAWSCRYIVSYMSFLALTCGYMNRVNLSVAITAMANSTYSSTYDVVNSSAEEGEFPWDSHTQELILAAFYYGLPLFQIPAGLVADKFPRSCPLIIGIAYFIAASTNLLIPLGAYNSGASAIIALRIIAGVAEVRRSDKSSLNPFPAYSRIRTSSAVGHPLFIFSLPKKYPWKHFLTSLPLYAVCATDFAILWIFYSLTANLPIFLKEALRFDTSQVRKDVQYFLTHHVAGILSAVPHITFAIFIMIGGAVADFILRHTNLSVTTVRKFMTTLGLLPAGTFLVLAGYVGCNAILVITCISLGLASTGFAFSGASLTMMEFAPSCAGMVVAIANTAGTIPGFVAPIVVANYTENQADISGWRSFFWITFGISVAAWLIFMIFGTSELQPWAKGVKGGGDIDSQESK</sequence>
<dbReference type="Pfam" id="PF07690">
    <property type="entry name" value="MFS_1"/>
    <property type="match status" value="2"/>
</dbReference>
<feature type="transmembrane region" description="Helical" evidence="5">
    <location>
        <begin position="364"/>
        <end position="387"/>
    </location>
</feature>
<keyword evidence="8" id="KW-1185">Reference proteome</keyword>